<dbReference type="Pfam" id="PF00578">
    <property type="entry name" value="AhpC-TSA"/>
    <property type="match status" value="1"/>
</dbReference>
<organism evidence="4 5">
    <name type="scientific">Paraburkholderia bengalensis</name>
    <dbReference type="NCBI Taxonomy" id="2747562"/>
    <lineage>
        <taxon>Bacteria</taxon>
        <taxon>Pseudomonadati</taxon>
        <taxon>Pseudomonadota</taxon>
        <taxon>Betaproteobacteria</taxon>
        <taxon>Burkholderiales</taxon>
        <taxon>Burkholderiaceae</taxon>
        <taxon>Paraburkholderia</taxon>
    </lineage>
</organism>
<dbReference type="CDD" id="cd02966">
    <property type="entry name" value="TlpA_like_family"/>
    <property type="match status" value="1"/>
</dbReference>
<dbReference type="InterPro" id="IPR017937">
    <property type="entry name" value="Thioredoxin_CS"/>
</dbReference>
<accession>A0ABU8J077</accession>
<feature type="domain" description="Thioredoxin" evidence="3">
    <location>
        <begin position="27"/>
        <end position="177"/>
    </location>
</feature>
<dbReference type="InterPro" id="IPR036249">
    <property type="entry name" value="Thioredoxin-like_sf"/>
</dbReference>
<comment type="caution">
    <text evidence="4">The sequence shown here is derived from an EMBL/GenBank/DDBJ whole genome shotgun (WGS) entry which is preliminary data.</text>
</comment>
<keyword evidence="5" id="KW-1185">Reference proteome</keyword>
<dbReference type="PROSITE" id="PS00194">
    <property type="entry name" value="THIOREDOXIN_1"/>
    <property type="match status" value="1"/>
</dbReference>
<feature type="signal peptide" evidence="2">
    <location>
        <begin position="1"/>
        <end position="31"/>
    </location>
</feature>
<keyword evidence="2" id="KW-0732">Signal</keyword>
<keyword evidence="1" id="KW-0676">Redox-active center</keyword>
<sequence>MNVLSPMRARIAAASLACVLAGLLAATDARAAAPAAAATPAAVYPSQLQPLDGKLESLERYRGHALVINFWAPWCGPCRTEVPAFIALQNAYRGNAQFIGIALDEAAAVRSFAHDYGINYPLYLAGMGGIAMMLREGDTRGAVPFTVVYDANGRKVGTITGLADPHRLEALLDAATGASPDDH</sequence>
<dbReference type="PANTHER" id="PTHR42852:SF13">
    <property type="entry name" value="PROTEIN DIPZ"/>
    <property type="match status" value="1"/>
</dbReference>
<dbReference type="InterPro" id="IPR050553">
    <property type="entry name" value="Thioredoxin_ResA/DsbE_sf"/>
</dbReference>
<protein>
    <submittedName>
        <fullName evidence="4">TlpA family protein disulfide reductase</fullName>
    </submittedName>
</protein>
<dbReference type="RefSeq" id="WP_336600742.1">
    <property type="nucleotide sequence ID" value="NZ_JACFYJ010000060.1"/>
</dbReference>
<dbReference type="SUPFAM" id="SSF52833">
    <property type="entry name" value="Thioredoxin-like"/>
    <property type="match status" value="1"/>
</dbReference>
<evidence type="ECO:0000259" key="3">
    <source>
        <dbReference type="PROSITE" id="PS51352"/>
    </source>
</evidence>
<evidence type="ECO:0000313" key="4">
    <source>
        <dbReference type="EMBL" id="MEI6000893.1"/>
    </source>
</evidence>
<gene>
    <name evidence="4" type="ORF">H3V53_28020</name>
</gene>
<evidence type="ECO:0000256" key="1">
    <source>
        <dbReference type="ARBA" id="ARBA00023284"/>
    </source>
</evidence>
<name>A0ABU8J077_9BURK</name>
<dbReference type="Gene3D" id="3.40.30.10">
    <property type="entry name" value="Glutaredoxin"/>
    <property type="match status" value="1"/>
</dbReference>
<feature type="chain" id="PRO_5047181556" evidence="2">
    <location>
        <begin position="32"/>
        <end position="183"/>
    </location>
</feature>
<dbReference type="PANTHER" id="PTHR42852">
    <property type="entry name" value="THIOL:DISULFIDE INTERCHANGE PROTEIN DSBE"/>
    <property type="match status" value="1"/>
</dbReference>
<proteinExistence type="predicted"/>
<dbReference type="InterPro" id="IPR000866">
    <property type="entry name" value="AhpC/TSA"/>
</dbReference>
<evidence type="ECO:0000256" key="2">
    <source>
        <dbReference type="SAM" id="SignalP"/>
    </source>
</evidence>
<evidence type="ECO:0000313" key="5">
    <source>
        <dbReference type="Proteomes" id="UP001386437"/>
    </source>
</evidence>
<dbReference type="Proteomes" id="UP001386437">
    <property type="component" value="Unassembled WGS sequence"/>
</dbReference>
<reference evidence="4 5" key="1">
    <citation type="journal article" date="2022" name="Arch. Microbiol.">
        <title>Paraburkholderia bengalensis sp. nov. isolated from roots of Oryza sativa, IR64.</title>
        <authorList>
            <person name="Nag P."/>
            <person name="Mondal N."/>
            <person name="Sarkar J."/>
            <person name="Das S."/>
        </authorList>
    </citation>
    <scope>NUCLEOTIDE SEQUENCE [LARGE SCALE GENOMIC DNA]</scope>
    <source>
        <strain evidence="4 5">IR64_4_BI</strain>
    </source>
</reference>
<dbReference type="PROSITE" id="PS51352">
    <property type="entry name" value="THIOREDOXIN_2"/>
    <property type="match status" value="1"/>
</dbReference>
<dbReference type="InterPro" id="IPR013766">
    <property type="entry name" value="Thioredoxin_domain"/>
</dbReference>
<dbReference type="EMBL" id="JACFYJ010000060">
    <property type="protein sequence ID" value="MEI6000893.1"/>
    <property type="molecule type" value="Genomic_DNA"/>
</dbReference>